<sequence length="96" mass="10925">MTKLLRFTPAARADLAGIWDYTARNWDMDQADRYLDALYGICLSLAAGDTVSRPVDLRPGIRKARAASHMVYVREGADTLDVIRILHQRQDVERHL</sequence>
<dbReference type="AlphaFoldDB" id="A0A3M0LXR2"/>
<keyword evidence="3" id="KW-1185">Reference proteome</keyword>
<name>A0A3M0LXR2_9RHOB</name>
<comment type="caution">
    <text evidence="2">The sequence shown here is derived from an EMBL/GenBank/DDBJ whole genome shotgun (WGS) entry which is preliminary data.</text>
</comment>
<dbReference type="EMBL" id="QOKZ01000025">
    <property type="protein sequence ID" value="RMC29803.1"/>
    <property type="molecule type" value="Genomic_DNA"/>
</dbReference>
<evidence type="ECO:0000313" key="3">
    <source>
        <dbReference type="Proteomes" id="UP000273516"/>
    </source>
</evidence>
<dbReference type="Proteomes" id="UP000273516">
    <property type="component" value="Unassembled WGS sequence"/>
</dbReference>
<evidence type="ECO:0000256" key="1">
    <source>
        <dbReference type="ARBA" id="ARBA00022649"/>
    </source>
</evidence>
<organism evidence="2 3">
    <name type="scientific">Paracoccus alkanivorans</name>
    <dbReference type="NCBI Taxonomy" id="2116655"/>
    <lineage>
        <taxon>Bacteria</taxon>
        <taxon>Pseudomonadati</taxon>
        <taxon>Pseudomonadota</taxon>
        <taxon>Alphaproteobacteria</taxon>
        <taxon>Rhodobacterales</taxon>
        <taxon>Paracoccaceae</taxon>
        <taxon>Paracoccus</taxon>
    </lineage>
</organism>
<dbReference type="OrthoDB" id="7173315at2"/>
<gene>
    <name evidence="2" type="ORF">C9E81_22335</name>
</gene>
<dbReference type="Gene3D" id="3.30.2310.20">
    <property type="entry name" value="RelE-like"/>
    <property type="match status" value="1"/>
</dbReference>
<evidence type="ECO:0000313" key="2">
    <source>
        <dbReference type="EMBL" id="RMC29803.1"/>
    </source>
</evidence>
<dbReference type="InterPro" id="IPR035093">
    <property type="entry name" value="RelE/ParE_toxin_dom_sf"/>
</dbReference>
<dbReference type="RefSeq" id="WP_122114557.1">
    <property type="nucleotide sequence ID" value="NZ_QOKZ01000025.1"/>
</dbReference>
<accession>A0A3M0LXR2</accession>
<keyword evidence="1" id="KW-1277">Toxin-antitoxin system</keyword>
<protein>
    <submittedName>
        <fullName evidence="2">Type II toxin-antitoxin system RelE/ParE family toxin</fullName>
    </submittedName>
</protein>
<proteinExistence type="predicted"/>
<reference evidence="2 3" key="1">
    <citation type="submission" date="2018-07" db="EMBL/GenBank/DDBJ databases">
        <authorList>
            <person name="Zhang Y."/>
            <person name="Wang L."/>
            <person name="Ma S."/>
        </authorList>
    </citation>
    <scope>NUCLEOTIDE SEQUENCE [LARGE SCALE GENOMIC DNA]</scope>
    <source>
        <strain evidence="2 3">4-2</strain>
    </source>
</reference>
<dbReference type="Pfam" id="PF05016">
    <property type="entry name" value="ParE_toxin"/>
    <property type="match status" value="1"/>
</dbReference>
<dbReference type="InterPro" id="IPR007712">
    <property type="entry name" value="RelE/ParE_toxin"/>
</dbReference>